<dbReference type="eggNOG" id="KOG0285">
    <property type="taxonomic scope" value="Eukaryota"/>
</dbReference>
<dbReference type="GO" id="GO:0000974">
    <property type="term" value="C:Prp19 complex"/>
    <property type="evidence" value="ECO:0007669"/>
    <property type="project" value="TreeGrafter"/>
</dbReference>
<dbReference type="OrthoDB" id="10256122at2759"/>
<evidence type="ECO:0000256" key="2">
    <source>
        <dbReference type="ARBA" id="ARBA00022737"/>
    </source>
</evidence>
<keyword evidence="1 6" id="KW-0853">WD repeat</keyword>
<evidence type="ECO:0000256" key="5">
    <source>
        <dbReference type="ARBA" id="ARBA00033071"/>
    </source>
</evidence>
<keyword evidence="10" id="KW-1185">Reference proteome</keyword>
<reference evidence="9 10" key="1">
    <citation type="journal article" date="2011" name="Proc. Natl. Acad. Sci. U.S.A.">
        <title>Comparative genomics of xylose-fermenting fungi for enhanced biofuel production.</title>
        <authorList>
            <person name="Wohlbach D.J."/>
            <person name="Kuo A."/>
            <person name="Sato T.K."/>
            <person name="Potts K.M."/>
            <person name="Salamov A.A."/>
            <person name="LaButti K.M."/>
            <person name="Sun H."/>
            <person name="Clum A."/>
            <person name="Pangilinan J.L."/>
            <person name="Lindquist E.A."/>
            <person name="Lucas S."/>
            <person name="Lapidus A."/>
            <person name="Jin M."/>
            <person name="Gunawan C."/>
            <person name="Balan V."/>
            <person name="Dale B.E."/>
            <person name="Jeffries T.W."/>
            <person name="Zinkel R."/>
            <person name="Barry K.W."/>
            <person name="Grigoriev I.V."/>
            <person name="Gasch A.P."/>
        </authorList>
    </citation>
    <scope>NUCLEOTIDE SEQUENCE [LARGE SCALE GENOMIC DNA]</scope>
    <source>
        <strain evidence="10">ATCC 10573 / BCRC 21748 / CBS 615 / JCM 9827 / NBRC 10315 / NRRL Y-1498 / VKM Y-70</strain>
    </source>
</reference>
<feature type="repeat" description="WD" evidence="6">
    <location>
        <begin position="359"/>
        <end position="395"/>
    </location>
</feature>
<dbReference type="PROSITE" id="PS50294">
    <property type="entry name" value="WD_REPEATS_REGION"/>
    <property type="match status" value="4"/>
</dbReference>
<dbReference type="SMART" id="SM00320">
    <property type="entry name" value="WD40"/>
    <property type="match status" value="7"/>
</dbReference>
<dbReference type="GO" id="GO:0071011">
    <property type="term" value="C:precatalytic spliceosome"/>
    <property type="evidence" value="ECO:0007669"/>
    <property type="project" value="TreeGrafter"/>
</dbReference>
<dbReference type="CDD" id="cd00200">
    <property type="entry name" value="WD40"/>
    <property type="match status" value="1"/>
</dbReference>
<feature type="repeat" description="WD" evidence="6">
    <location>
        <begin position="226"/>
        <end position="267"/>
    </location>
</feature>
<dbReference type="InterPro" id="IPR001680">
    <property type="entry name" value="WD40_rpt"/>
</dbReference>
<dbReference type="STRING" id="590646.G3AXU6"/>
<comment type="subunit">
    <text evidence="7">Associated with the spliceosome.</text>
</comment>
<feature type="repeat" description="WD" evidence="6">
    <location>
        <begin position="94"/>
        <end position="136"/>
    </location>
</feature>
<comment type="function">
    <text evidence="7">Involved in pre-mRNA splicing and required for cell cycle progression at G2/M.</text>
</comment>
<evidence type="ECO:0000256" key="8">
    <source>
        <dbReference type="SAM" id="MobiDB-lite"/>
    </source>
</evidence>
<dbReference type="InterPro" id="IPR019775">
    <property type="entry name" value="WD40_repeat_CS"/>
</dbReference>
<evidence type="ECO:0000256" key="1">
    <source>
        <dbReference type="ARBA" id="ARBA00022574"/>
    </source>
</evidence>
<name>G3AXU6_CANTC</name>
<dbReference type="Proteomes" id="UP000000707">
    <property type="component" value="Unassembled WGS sequence"/>
</dbReference>
<keyword evidence="7" id="KW-0539">Nucleus</keyword>
<comment type="similarity">
    <text evidence="3 7">Belongs to the WD repeat PRL1/PRL2 family.</text>
</comment>
<dbReference type="Pfam" id="PF00400">
    <property type="entry name" value="WD40"/>
    <property type="match status" value="6"/>
</dbReference>
<dbReference type="Gene3D" id="2.130.10.10">
    <property type="entry name" value="YVTN repeat-like/Quinoprotein amine dehydrogenase"/>
    <property type="match status" value="1"/>
</dbReference>
<dbReference type="InterPro" id="IPR015943">
    <property type="entry name" value="WD40/YVTN_repeat-like_dom_sf"/>
</dbReference>
<feature type="compositionally biased region" description="Low complexity" evidence="8">
    <location>
        <begin position="72"/>
        <end position="81"/>
    </location>
</feature>
<evidence type="ECO:0000256" key="7">
    <source>
        <dbReference type="RuleBase" id="RU369036"/>
    </source>
</evidence>
<dbReference type="PROSITE" id="PS50082">
    <property type="entry name" value="WD_REPEATS_2"/>
    <property type="match status" value="5"/>
</dbReference>
<evidence type="ECO:0000256" key="4">
    <source>
        <dbReference type="ARBA" id="ARBA00026147"/>
    </source>
</evidence>
<keyword evidence="7" id="KW-0508">mRNA splicing</keyword>
<dbReference type="EMBL" id="GL996512">
    <property type="protein sequence ID" value="EGV65698.1"/>
    <property type="molecule type" value="Genomic_DNA"/>
</dbReference>
<feature type="repeat" description="WD" evidence="6">
    <location>
        <begin position="137"/>
        <end position="178"/>
    </location>
</feature>
<accession>G3AXU6</accession>
<evidence type="ECO:0000313" key="9">
    <source>
        <dbReference type="EMBL" id="EGV65698.1"/>
    </source>
</evidence>
<proteinExistence type="inferred from homology"/>
<dbReference type="AlphaFoldDB" id="G3AXU6"/>
<dbReference type="InterPro" id="IPR020472">
    <property type="entry name" value="WD40_PAC1"/>
</dbReference>
<comment type="subcellular location">
    <subcellularLocation>
        <location evidence="7">Nucleus</location>
    </subcellularLocation>
</comment>
<protein>
    <recommendedName>
        <fullName evidence="4 7">Pre-mRNA-splicing factor PRP46</fullName>
    </recommendedName>
    <alternativeName>
        <fullName evidence="5 7">Pre-mRNA-processing protein 46</fullName>
    </alternativeName>
</protein>
<dbReference type="PANTHER" id="PTHR19923">
    <property type="entry name" value="WD40 REPEAT PROTEINPRL1/PRL2-RELATED"/>
    <property type="match status" value="1"/>
</dbReference>
<keyword evidence="7" id="KW-0747">Spliceosome</keyword>
<evidence type="ECO:0000313" key="10">
    <source>
        <dbReference type="Proteomes" id="UP000000707"/>
    </source>
</evidence>
<dbReference type="InterPro" id="IPR045241">
    <property type="entry name" value="Prp46/PLRG1-like"/>
</dbReference>
<dbReference type="PROSITE" id="PS00678">
    <property type="entry name" value="WD_REPEATS_1"/>
    <property type="match status" value="2"/>
</dbReference>
<dbReference type="PANTHER" id="PTHR19923:SF0">
    <property type="entry name" value="PLEIOTROPIC REGULATOR 1"/>
    <property type="match status" value="1"/>
</dbReference>
<feature type="region of interest" description="Disordered" evidence="8">
    <location>
        <begin position="58"/>
        <end position="81"/>
    </location>
</feature>
<evidence type="ECO:0000256" key="6">
    <source>
        <dbReference type="PROSITE-ProRule" id="PRU00221"/>
    </source>
</evidence>
<dbReference type="GO" id="GO:0071013">
    <property type="term" value="C:catalytic step 2 spliceosome"/>
    <property type="evidence" value="ECO:0007669"/>
    <property type="project" value="TreeGrafter"/>
</dbReference>
<dbReference type="GO" id="GO:0000398">
    <property type="term" value="P:mRNA splicing, via spliceosome"/>
    <property type="evidence" value="ECO:0007669"/>
    <property type="project" value="UniProtKB-UniRule"/>
</dbReference>
<dbReference type="PRINTS" id="PR00320">
    <property type="entry name" value="GPROTEINBRPT"/>
</dbReference>
<dbReference type="SUPFAM" id="SSF50978">
    <property type="entry name" value="WD40 repeat-like"/>
    <property type="match status" value="1"/>
</dbReference>
<evidence type="ECO:0000256" key="3">
    <source>
        <dbReference type="ARBA" id="ARBA00025726"/>
    </source>
</evidence>
<dbReference type="InterPro" id="IPR036322">
    <property type="entry name" value="WD40_repeat_dom_sf"/>
</dbReference>
<gene>
    <name evidence="9" type="ORF">CANTEDRAFT_129172</name>
</gene>
<feature type="repeat" description="WD" evidence="6">
    <location>
        <begin position="184"/>
        <end position="225"/>
    </location>
</feature>
<organism evidence="10">
    <name type="scientific">Candida tenuis (strain ATCC 10573 / BCRC 21748 / CBS 615 / JCM 9827 / NBRC 10315 / NRRL Y-1498 / VKM Y-70)</name>
    <name type="common">Yeast</name>
    <name type="synonym">Yamadazyma tenuis</name>
    <dbReference type="NCBI Taxonomy" id="590646"/>
    <lineage>
        <taxon>Eukaryota</taxon>
        <taxon>Fungi</taxon>
        <taxon>Dikarya</taxon>
        <taxon>Ascomycota</taxon>
        <taxon>Saccharomycotina</taxon>
        <taxon>Pichiomycetes</taxon>
        <taxon>Debaryomycetaceae</taxon>
        <taxon>Yamadazyma</taxon>
    </lineage>
</organism>
<keyword evidence="2 7" id="KW-0677">Repeat</keyword>
<sequence>MSIAAVQFGKNALVKLENSVVIVSREQLVPPPDTLSTALYTNNKLDYMLRNVDENLPLQSELDSSPSPEPQSQTITNNSHSTTTTNWKLLRVIAGAHTGWVRSLTVDPVTNQWFVTGGTDATIKVWDLANSSCKAIITGHIMAVRALVVSKKFPYLFSGSEDKEVKCFDLERSNSVSGCEIRNYHGHLGGIYTMALHPQLDLLFTGGRDQTVRVWDIRSRAEVMTLTGHKSDISSLIASEVDPQLISSSMDGTIRLWDIRKQTTELTLTHHSKSIRSMVEHPAESTFCSGDSSGNIKQWLFPQGELLNEFNSTDKNIINTMAVNHTNNNLFAGYDNGQFEIFDYVSGELLQSSKTIPSPGSTESSIFCSSFDLSGLRLVTGESDHSVKIWGEETQ</sequence>
<keyword evidence="7" id="KW-0507">mRNA processing</keyword>